<feature type="compositionally biased region" description="Basic residues" evidence="1">
    <location>
        <begin position="95"/>
        <end position="110"/>
    </location>
</feature>
<evidence type="ECO:0000313" key="3">
    <source>
        <dbReference type="Proteomes" id="UP000243459"/>
    </source>
</evidence>
<dbReference type="AlphaFoldDB" id="A0A5P1DZH2"/>
<name>A0A5P1DZH2_ASPOF</name>
<accession>A0A5P1DZH2</accession>
<feature type="region of interest" description="Disordered" evidence="1">
    <location>
        <begin position="1"/>
        <end position="62"/>
    </location>
</feature>
<organism evidence="2 3">
    <name type="scientific">Asparagus officinalis</name>
    <name type="common">Garden asparagus</name>
    <dbReference type="NCBI Taxonomy" id="4686"/>
    <lineage>
        <taxon>Eukaryota</taxon>
        <taxon>Viridiplantae</taxon>
        <taxon>Streptophyta</taxon>
        <taxon>Embryophyta</taxon>
        <taxon>Tracheophyta</taxon>
        <taxon>Spermatophyta</taxon>
        <taxon>Magnoliopsida</taxon>
        <taxon>Liliopsida</taxon>
        <taxon>Asparagales</taxon>
        <taxon>Asparagaceae</taxon>
        <taxon>Asparagoideae</taxon>
        <taxon>Asparagus</taxon>
    </lineage>
</organism>
<proteinExistence type="predicted"/>
<dbReference type="EMBL" id="CM007390">
    <property type="protein sequence ID" value="ONK55704.1"/>
    <property type="molecule type" value="Genomic_DNA"/>
</dbReference>
<evidence type="ECO:0000256" key="1">
    <source>
        <dbReference type="SAM" id="MobiDB-lite"/>
    </source>
</evidence>
<evidence type="ECO:0000313" key="2">
    <source>
        <dbReference type="EMBL" id="ONK55704.1"/>
    </source>
</evidence>
<protein>
    <submittedName>
        <fullName evidence="2">Uncharacterized protein</fullName>
    </submittedName>
</protein>
<dbReference type="Proteomes" id="UP000243459">
    <property type="component" value="Chromosome 10"/>
</dbReference>
<feature type="compositionally biased region" description="Low complexity" evidence="1">
    <location>
        <begin position="1"/>
        <end position="17"/>
    </location>
</feature>
<feature type="compositionally biased region" description="Low complexity" evidence="1">
    <location>
        <begin position="153"/>
        <end position="170"/>
    </location>
</feature>
<gene>
    <name evidence="2" type="ORF">A4U43_C10F150</name>
</gene>
<reference evidence="3" key="1">
    <citation type="journal article" date="2017" name="Nat. Commun.">
        <title>The asparagus genome sheds light on the origin and evolution of a young Y chromosome.</title>
        <authorList>
            <person name="Harkess A."/>
            <person name="Zhou J."/>
            <person name="Xu C."/>
            <person name="Bowers J.E."/>
            <person name="Van der Hulst R."/>
            <person name="Ayyampalayam S."/>
            <person name="Mercati F."/>
            <person name="Riccardi P."/>
            <person name="McKain M.R."/>
            <person name="Kakrana A."/>
            <person name="Tang H."/>
            <person name="Ray J."/>
            <person name="Groenendijk J."/>
            <person name="Arikit S."/>
            <person name="Mathioni S.M."/>
            <person name="Nakano M."/>
            <person name="Shan H."/>
            <person name="Telgmann-Rauber A."/>
            <person name="Kanno A."/>
            <person name="Yue Z."/>
            <person name="Chen H."/>
            <person name="Li W."/>
            <person name="Chen Y."/>
            <person name="Xu X."/>
            <person name="Zhang Y."/>
            <person name="Luo S."/>
            <person name="Chen H."/>
            <person name="Gao J."/>
            <person name="Mao Z."/>
            <person name="Pires J.C."/>
            <person name="Luo M."/>
            <person name="Kudrna D."/>
            <person name="Wing R.A."/>
            <person name="Meyers B.C."/>
            <person name="Yi K."/>
            <person name="Kong H."/>
            <person name="Lavrijsen P."/>
            <person name="Sunseri F."/>
            <person name="Falavigna A."/>
            <person name="Ye Y."/>
            <person name="Leebens-Mack J.H."/>
            <person name="Chen G."/>
        </authorList>
    </citation>
    <scope>NUCLEOTIDE SEQUENCE [LARGE SCALE GENOMIC DNA]</scope>
    <source>
        <strain evidence="3">cv. DH0086</strain>
    </source>
</reference>
<dbReference type="Gramene" id="ONK55704">
    <property type="protein sequence ID" value="ONK55704"/>
    <property type="gene ID" value="A4U43_C10F150"/>
</dbReference>
<sequence length="259" mass="28691">MIRKQGSTARGSSTTSSPFPAPQTDSPRDSGSDPLRTRPTITLCTQHRLRGPTPPLSVAPPLPAKVLSPRLERRWLVDPAPPGRRRSSGSAIISLRRRRTGRRWRRRGRGPRIGTPRSGDVRVGLWTRKTSRSGPGHAAARGPAGSEDYLDDAAGGWAEGSSAGAENDGVGPRGGGWDGVLGWCWVWAWACTWVWLGLGVMEWGDDEWVRLQGVFWGGGRRRRGEFGLNRRRSRPGLEPSWVWGRRRRRPKRWTCIGGI</sequence>
<feature type="region of interest" description="Disordered" evidence="1">
    <location>
        <begin position="77"/>
        <end position="171"/>
    </location>
</feature>
<keyword evidence="3" id="KW-1185">Reference proteome</keyword>
<feature type="compositionally biased region" description="Pro residues" evidence="1">
    <location>
        <begin position="52"/>
        <end position="62"/>
    </location>
</feature>
<feature type="compositionally biased region" description="Low complexity" evidence="1">
    <location>
        <begin position="132"/>
        <end position="146"/>
    </location>
</feature>